<evidence type="ECO:0000313" key="1">
    <source>
        <dbReference type="EMBL" id="GFO42306.1"/>
    </source>
</evidence>
<gene>
    <name evidence="1" type="ORF">PoB_006881100</name>
</gene>
<keyword evidence="2" id="KW-1185">Reference proteome</keyword>
<accession>A0AAV4DDW0</accession>
<dbReference type="AlphaFoldDB" id="A0AAV4DDW0"/>
<sequence length="120" mass="13336">MANYLRMSIAKNNRDSTPVSPMLGASMGLLTLLFTLHDNSMIPGGHNHLRTIALPGGANPGMSFIQHISYSSPTVVNLLVKRSGIFANIAQSFRRLQDQFRCFIKLNKYNMQKLKKPCNG</sequence>
<dbReference type="Proteomes" id="UP000735302">
    <property type="component" value="Unassembled WGS sequence"/>
</dbReference>
<organism evidence="1 2">
    <name type="scientific">Plakobranchus ocellatus</name>
    <dbReference type="NCBI Taxonomy" id="259542"/>
    <lineage>
        <taxon>Eukaryota</taxon>
        <taxon>Metazoa</taxon>
        <taxon>Spiralia</taxon>
        <taxon>Lophotrochozoa</taxon>
        <taxon>Mollusca</taxon>
        <taxon>Gastropoda</taxon>
        <taxon>Heterobranchia</taxon>
        <taxon>Euthyneura</taxon>
        <taxon>Panpulmonata</taxon>
        <taxon>Sacoglossa</taxon>
        <taxon>Placobranchoidea</taxon>
        <taxon>Plakobranchidae</taxon>
        <taxon>Plakobranchus</taxon>
    </lineage>
</organism>
<protein>
    <submittedName>
        <fullName evidence="1">Uncharacterized protein</fullName>
    </submittedName>
</protein>
<evidence type="ECO:0000313" key="2">
    <source>
        <dbReference type="Proteomes" id="UP000735302"/>
    </source>
</evidence>
<comment type="caution">
    <text evidence="1">The sequence shown here is derived from an EMBL/GenBank/DDBJ whole genome shotgun (WGS) entry which is preliminary data.</text>
</comment>
<reference evidence="1 2" key="1">
    <citation type="journal article" date="2021" name="Elife">
        <title>Chloroplast acquisition without the gene transfer in kleptoplastic sea slugs, Plakobranchus ocellatus.</title>
        <authorList>
            <person name="Maeda T."/>
            <person name="Takahashi S."/>
            <person name="Yoshida T."/>
            <person name="Shimamura S."/>
            <person name="Takaki Y."/>
            <person name="Nagai Y."/>
            <person name="Toyoda A."/>
            <person name="Suzuki Y."/>
            <person name="Arimoto A."/>
            <person name="Ishii H."/>
            <person name="Satoh N."/>
            <person name="Nishiyama T."/>
            <person name="Hasebe M."/>
            <person name="Maruyama T."/>
            <person name="Minagawa J."/>
            <person name="Obokata J."/>
            <person name="Shigenobu S."/>
        </authorList>
    </citation>
    <scope>NUCLEOTIDE SEQUENCE [LARGE SCALE GENOMIC DNA]</scope>
</reference>
<name>A0AAV4DDW0_9GAST</name>
<proteinExistence type="predicted"/>
<dbReference type="EMBL" id="BLXT01007780">
    <property type="protein sequence ID" value="GFO42306.1"/>
    <property type="molecule type" value="Genomic_DNA"/>
</dbReference>